<dbReference type="RefSeq" id="WP_290289137.1">
    <property type="nucleotide sequence ID" value="NZ_CP047211.1"/>
</dbReference>
<dbReference type="CDD" id="cd19365">
    <property type="entry name" value="TenA_C-like"/>
    <property type="match status" value="1"/>
</dbReference>
<evidence type="ECO:0000256" key="6">
    <source>
        <dbReference type="SAM" id="MobiDB-lite"/>
    </source>
</evidence>
<accession>A0ABV7ZP31</accession>
<keyword evidence="5" id="KW-0784">Thiamine biosynthesis</keyword>
<dbReference type="EMBL" id="JBHRZN010000002">
    <property type="protein sequence ID" value="MFC3849920.1"/>
    <property type="molecule type" value="Genomic_DNA"/>
</dbReference>
<dbReference type="EC" id="2.7.1.49" evidence="9"/>
<comment type="function">
    <text evidence="3">Catalyzes the phosphorylation of hydroxymethylpyrimidine phosphate (HMP-P) to HMP-PP, and of HMP to HMP-P.</text>
</comment>
<dbReference type="CDD" id="cd01169">
    <property type="entry name" value="HMPP_kinase"/>
    <property type="match status" value="1"/>
</dbReference>
<feature type="domain" description="Thiaminase-2/PQQC" evidence="7">
    <location>
        <begin position="357"/>
        <end position="542"/>
    </location>
</feature>
<dbReference type="InterPro" id="IPR004305">
    <property type="entry name" value="Thiaminase-2/PQQC"/>
</dbReference>
<feature type="domain" description="Pyridoxamine kinase/Phosphomethylpyrimidine kinase" evidence="8">
    <location>
        <begin position="158"/>
        <end position="320"/>
    </location>
</feature>
<comment type="pathway">
    <text evidence="4">Cofactor biosynthesis; thiamine diphosphate biosynthesis; 4-amino-2-methyl-5-diphosphomethylpyrimidine from 5-amino-1-(5-phospho-D-ribosyl)imidazole: step 3/3.</text>
</comment>
<dbReference type="EC" id="2.7.4.7" evidence="9"/>
<evidence type="ECO:0000259" key="7">
    <source>
        <dbReference type="Pfam" id="PF03070"/>
    </source>
</evidence>
<keyword evidence="9" id="KW-0808">Transferase</keyword>
<dbReference type="SUPFAM" id="SSF53613">
    <property type="entry name" value="Ribokinase-like"/>
    <property type="match status" value="1"/>
</dbReference>
<dbReference type="Proteomes" id="UP001595751">
    <property type="component" value="Unassembled WGS sequence"/>
</dbReference>
<protein>
    <submittedName>
        <fullName evidence="9">Bifunctional hydroxymethylpyrimidine kinase/phosphomethylpyrimidine kinase</fullName>
        <ecNumber evidence="9">2.7.1.49</ecNumber>
        <ecNumber evidence="9">2.7.4.7</ecNumber>
    </submittedName>
</protein>
<dbReference type="Gene3D" id="3.40.1190.20">
    <property type="match status" value="1"/>
</dbReference>
<dbReference type="Gene3D" id="1.20.910.10">
    <property type="entry name" value="Heme oxygenase-like"/>
    <property type="match status" value="1"/>
</dbReference>
<reference evidence="10" key="1">
    <citation type="journal article" date="2019" name="Int. J. Syst. Evol. Microbiol.">
        <title>The Global Catalogue of Microorganisms (GCM) 10K type strain sequencing project: providing services to taxonomists for standard genome sequencing and annotation.</title>
        <authorList>
            <consortium name="The Broad Institute Genomics Platform"/>
            <consortium name="The Broad Institute Genome Sequencing Center for Infectious Disease"/>
            <person name="Wu L."/>
            <person name="Ma J."/>
        </authorList>
    </citation>
    <scope>NUCLEOTIDE SEQUENCE [LARGE SCALE GENOMIC DNA]</scope>
    <source>
        <strain evidence="10">CCUG 53252</strain>
    </source>
</reference>
<feature type="region of interest" description="Disordered" evidence="6">
    <location>
        <begin position="131"/>
        <end position="150"/>
    </location>
</feature>
<sequence length="548" mass="58543">MGDAPRSAYRQYPEDWNGGCVACGVQRTGRIPRVLSIAGTDPTGGAGVKADLKSFSAHGAYGMAVVTALVSQNTRGVRDVHVPPVEFLRSQLDAVSDDVAIDAVKIGMLFDAPIIAEVADWLDALRSRNAGAADSGATDSGDTAADEGSDAEFLEGAPSPIVVLDPVMVATSGDRLLKPEAEEALRGLLRHVDLVTPNIPELAVLAGTQPATTPGEALDQAHAVAAEHDVLVLAKGGHLRDDVVVDSLVRPDGSAERFTGPRIDTRNTHGTGCSISAAIAALWPRIGDPFRSVGVAKEWLTSALRHADELEVGEGNGPVHHFAQLWERGLAADAATIADQWWESIADLREAIDDLDFVKGLGSGTLPQEAFRRYLAQDALYLNGYSRALAAASSLAPTQEEQMFWSYAAHGALAGEMELHRSFLGDDAGDEGAGAIEASPVTRAYVDHLVATAARGSYGELIAAVLPCFWLYRDIGHRLIARNHDAHPYARWLDTYADDAFDSDTNRAIDICSKYATTATTTERAAMDRAFRLSSWHEVEFFADPLRG</sequence>
<dbReference type="InterPro" id="IPR029056">
    <property type="entry name" value="Ribokinase-like"/>
</dbReference>
<evidence type="ECO:0000313" key="9">
    <source>
        <dbReference type="EMBL" id="MFC3849920.1"/>
    </source>
</evidence>
<keyword evidence="10" id="KW-1185">Reference proteome</keyword>
<evidence type="ECO:0000256" key="2">
    <source>
        <dbReference type="ARBA" id="ARBA00000565"/>
    </source>
</evidence>
<keyword evidence="9" id="KW-0418">Kinase</keyword>
<evidence type="ECO:0000256" key="5">
    <source>
        <dbReference type="ARBA" id="ARBA00022977"/>
    </source>
</evidence>
<dbReference type="SUPFAM" id="SSF48613">
    <property type="entry name" value="Heme oxygenase-like"/>
    <property type="match status" value="1"/>
</dbReference>
<evidence type="ECO:0000259" key="8">
    <source>
        <dbReference type="Pfam" id="PF08543"/>
    </source>
</evidence>
<dbReference type="Pfam" id="PF08543">
    <property type="entry name" value="Phos_pyr_kin"/>
    <property type="match status" value="2"/>
</dbReference>
<dbReference type="InterPro" id="IPR013749">
    <property type="entry name" value="PM/HMP-P_kinase-1"/>
</dbReference>
<comment type="catalytic activity">
    <reaction evidence="1">
        <text>4-amino-5-hydroxymethyl-2-methylpyrimidine + ATP = 4-amino-2-methyl-5-(phosphooxymethyl)pyrimidine + ADP + H(+)</text>
        <dbReference type="Rhea" id="RHEA:23096"/>
        <dbReference type="ChEBI" id="CHEBI:15378"/>
        <dbReference type="ChEBI" id="CHEBI:16892"/>
        <dbReference type="ChEBI" id="CHEBI:30616"/>
        <dbReference type="ChEBI" id="CHEBI:58354"/>
        <dbReference type="ChEBI" id="CHEBI:456216"/>
        <dbReference type="EC" id="2.7.1.49"/>
    </reaction>
</comment>
<dbReference type="GO" id="GO:0008902">
    <property type="term" value="F:hydroxymethylpyrimidine kinase activity"/>
    <property type="evidence" value="ECO:0007669"/>
    <property type="project" value="UniProtKB-EC"/>
</dbReference>
<evidence type="ECO:0000256" key="4">
    <source>
        <dbReference type="ARBA" id="ARBA00004769"/>
    </source>
</evidence>
<dbReference type="PANTHER" id="PTHR20858:SF17">
    <property type="entry name" value="HYDROXYMETHYLPYRIMIDINE_PHOSPHOMETHYLPYRIMIDINE KINASE THI20-RELATED"/>
    <property type="match status" value="1"/>
</dbReference>
<dbReference type="GO" id="GO:0008972">
    <property type="term" value="F:phosphomethylpyrimidine kinase activity"/>
    <property type="evidence" value="ECO:0007669"/>
    <property type="project" value="UniProtKB-EC"/>
</dbReference>
<feature type="compositionally biased region" description="Low complexity" evidence="6">
    <location>
        <begin position="131"/>
        <end position="143"/>
    </location>
</feature>
<evidence type="ECO:0000256" key="3">
    <source>
        <dbReference type="ARBA" id="ARBA00003848"/>
    </source>
</evidence>
<comment type="caution">
    <text evidence="9">The sequence shown here is derived from an EMBL/GenBank/DDBJ whole genome shotgun (WGS) entry which is preliminary data.</text>
</comment>
<proteinExistence type="predicted"/>
<gene>
    <name evidence="9" type="ORF">ACFORJ_07050</name>
</gene>
<organism evidence="9 10">
    <name type="scientific">Corynebacterium hansenii</name>
    <dbReference type="NCBI Taxonomy" id="394964"/>
    <lineage>
        <taxon>Bacteria</taxon>
        <taxon>Bacillati</taxon>
        <taxon>Actinomycetota</taxon>
        <taxon>Actinomycetes</taxon>
        <taxon>Mycobacteriales</taxon>
        <taxon>Corynebacteriaceae</taxon>
        <taxon>Corynebacterium</taxon>
    </lineage>
</organism>
<evidence type="ECO:0000256" key="1">
    <source>
        <dbReference type="ARBA" id="ARBA00000151"/>
    </source>
</evidence>
<evidence type="ECO:0000313" key="10">
    <source>
        <dbReference type="Proteomes" id="UP001595751"/>
    </source>
</evidence>
<dbReference type="PANTHER" id="PTHR20858">
    <property type="entry name" value="PHOSPHOMETHYLPYRIMIDINE KINASE"/>
    <property type="match status" value="1"/>
</dbReference>
<name>A0ABV7ZP31_9CORY</name>
<dbReference type="InterPro" id="IPR016084">
    <property type="entry name" value="Haem_Oase-like_multi-hlx"/>
</dbReference>
<feature type="domain" description="Pyridoxamine kinase/Phosphomethylpyrimidine kinase" evidence="8">
    <location>
        <begin position="41"/>
        <end position="124"/>
    </location>
</feature>
<dbReference type="Pfam" id="PF03070">
    <property type="entry name" value="TENA_THI-4"/>
    <property type="match status" value="1"/>
</dbReference>
<dbReference type="InterPro" id="IPR004399">
    <property type="entry name" value="HMP/HMP-P_kinase_dom"/>
</dbReference>
<comment type="catalytic activity">
    <reaction evidence="2">
        <text>4-amino-2-methyl-5-(phosphooxymethyl)pyrimidine + ATP = 4-amino-2-methyl-5-(diphosphooxymethyl)pyrimidine + ADP</text>
        <dbReference type="Rhea" id="RHEA:19893"/>
        <dbReference type="ChEBI" id="CHEBI:30616"/>
        <dbReference type="ChEBI" id="CHEBI:57841"/>
        <dbReference type="ChEBI" id="CHEBI:58354"/>
        <dbReference type="ChEBI" id="CHEBI:456216"/>
        <dbReference type="EC" id="2.7.4.7"/>
    </reaction>
</comment>